<protein>
    <recommendedName>
        <fullName evidence="3">Zinc-binding dehydrogenase</fullName>
    </recommendedName>
</protein>
<dbReference type="SUPFAM" id="SSF51735">
    <property type="entry name" value="NAD(P)-binding Rossmann-fold domains"/>
    <property type="match status" value="1"/>
</dbReference>
<gene>
    <name evidence="1" type="ORF">GCM10011386_14200</name>
</gene>
<name>A0ABQ1LE72_9SPHI</name>
<accession>A0ABQ1LE72</accession>
<dbReference type="Proteomes" id="UP000597338">
    <property type="component" value="Unassembled WGS sequence"/>
</dbReference>
<comment type="caution">
    <text evidence="1">The sequence shown here is derived from an EMBL/GenBank/DDBJ whole genome shotgun (WGS) entry which is preliminary data.</text>
</comment>
<evidence type="ECO:0000313" key="1">
    <source>
        <dbReference type="EMBL" id="GGC23438.1"/>
    </source>
</evidence>
<dbReference type="RefSeq" id="WP_188748970.1">
    <property type="nucleotide sequence ID" value="NZ_BMIK01000003.1"/>
</dbReference>
<keyword evidence="2" id="KW-1185">Reference proteome</keyword>
<organism evidence="1 2">
    <name type="scientific">Parapedobacter defluvii</name>
    <dbReference type="NCBI Taxonomy" id="2045106"/>
    <lineage>
        <taxon>Bacteria</taxon>
        <taxon>Pseudomonadati</taxon>
        <taxon>Bacteroidota</taxon>
        <taxon>Sphingobacteriia</taxon>
        <taxon>Sphingobacteriales</taxon>
        <taxon>Sphingobacteriaceae</taxon>
        <taxon>Parapedobacter</taxon>
    </lineage>
</organism>
<dbReference type="EMBL" id="BMIK01000003">
    <property type="protein sequence ID" value="GGC23438.1"/>
    <property type="molecule type" value="Genomic_DNA"/>
</dbReference>
<dbReference type="Pfam" id="PF13602">
    <property type="entry name" value="ADH_zinc_N_2"/>
    <property type="match status" value="1"/>
</dbReference>
<sequence>MQKIRHLGADAVIDLKQSDEQIKDAFEAEAGKGYDVVLDFLWGHPTELLLKTLVPKKAGFATHRTRFVQIGQSAGESITLTAETLRTSGPELMGVGNVSPDVIPVAVQQVWDWIRENRLTIDIEKIPLTNISEAWQRKTEGKRLVIVP</sequence>
<proteinExistence type="predicted"/>
<dbReference type="Gene3D" id="3.40.50.720">
    <property type="entry name" value="NAD(P)-binding Rossmann-like Domain"/>
    <property type="match status" value="1"/>
</dbReference>
<reference evidence="2" key="1">
    <citation type="journal article" date="2019" name="Int. J. Syst. Evol. Microbiol.">
        <title>The Global Catalogue of Microorganisms (GCM) 10K type strain sequencing project: providing services to taxonomists for standard genome sequencing and annotation.</title>
        <authorList>
            <consortium name="The Broad Institute Genomics Platform"/>
            <consortium name="The Broad Institute Genome Sequencing Center for Infectious Disease"/>
            <person name="Wu L."/>
            <person name="Ma J."/>
        </authorList>
    </citation>
    <scope>NUCLEOTIDE SEQUENCE [LARGE SCALE GENOMIC DNA]</scope>
    <source>
        <strain evidence="2">CGMCC 1.15342</strain>
    </source>
</reference>
<evidence type="ECO:0000313" key="2">
    <source>
        <dbReference type="Proteomes" id="UP000597338"/>
    </source>
</evidence>
<evidence type="ECO:0008006" key="3">
    <source>
        <dbReference type="Google" id="ProtNLM"/>
    </source>
</evidence>
<dbReference type="InterPro" id="IPR036291">
    <property type="entry name" value="NAD(P)-bd_dom_sf"/>
</dbReference>